<comment type="caution">
    <text evidence="2">The sequence shown here is derived from an EMBL/GenBank/DDBJ whole genome shotgun (WGS) entry which is preliminary data.</text>
</comment>
<evidence type="ECO:0000256" key="1">
    <source>
        <dbReference type="SAM" id="MobiDB-lite"/>
    </source>
</evidence>
<proteinExistence type="predicted"/>
<feature type="compositionally biased region" description="Polar residues" evidence="1">
    <location>
        <begin position="197"/>
        <end position="213"/>
    </location>
</feature>
<organism evidence="2 3">
    <name type="scientific">Escallonia rubra</name>
    <dbReference type="NCBI Taxonomy" id="112253"/>
    <lineage>
        <taxon>Eukaryota</taxon>
        <taxon>Viridiplantae</taxon>
        <taxon>Streptophyta</taxon>
        <taxon>Embryophyta</taxon>
        <taxon>Tracheophyta</taxon>
        <taxon>Spermatophyta</taxon>
        <taxon>Magnoliopsida</taxon>
        <taxon>eudicotyledons</taxon>
        <taxon>Gunneridae</taxon>
        <taxon>Pentapetalae</taxon>
        <taxon>asterids</taxon>
        <taxon>campanulids</taxon>
        <taxon>Escalloniales</taxon>
        <taxon>Escalloniaceae</taxon>
        <taxon>Escallonia</taxon>
    </lineage>
</organism>
<dbReference type="EMBL" id="JAVXUO010001669">
    <property type="protein sequence ID" value="KAK2980156.1"/>
    <property type="molecule type" value="Genomic_DNA"/>
</dbReference>
<evidence type="ECO:0000313" key="2">
    <source>
        <dbReference type="EMBL" id="KAK2980156.1"/>
    </source>
</evidence>
<accession>A0AA88RJK3</accession>
<gene>
    <name evidence="2" type="ORF">RJ640_000269</name>
</gene>
<evidence type="ECO:0008006" key="4">
    <source>
        <dbReference type="Google" id="ProtNLM"/>
    </source>
</evidence>
<protein>
    <recommendedName>
        <fullName evidence="4">UBN2 domain-containing protein</fullName>
    </recommendedName>
</protein>
<name>A0AA88RJK3_9ASTE</name>
<evidence type="ECO:0000313" key="3">
    <source>
        <dbReference type="Proteomes" id="UP001187471"/>
    </source>
</evidence>
<dbReference type="AlphaFoldDB" id="A0AA88RJK3"/>
<sequence>MVALATAQTTNVSDSACIFFGKQGMNIKSITQMLEKDNDALNTKIQEKLQASLQISKDIEQVTAEMKDLEYKAFKMKENESINEIYSKFTLIINGLKLFEKMYPKKEMEAKVAAVQEAKDLNVLKLKELVGSLMTHEITMKIHDEEETTSKKKNLALKAEASHELVESSDDYDQDMSFITRKFKKFLANWRDRNMKRGQSTQSLQQQRNNSDWSPRENLDAC</sequence>
<reference evidence="2" key="1">
    <citation type="submission" date="2022-12" db="EMBL/GenBank/DDBJ databases">
        <title>Draft genome assemblies for two species of Escallonia (Escalloniales).</title>
        <authorList>
            <person name="Chanderbali A."/>
            <person name="Dervinis C."/>
            <person name="Anghel I."/>
            <person name="Soltis D."/>
            <person name="Soltis P."/>
            <person name="Zapata F."/>
        </authorList>
    </citation>
    <scope>NUCLEOTIDE SEQUENCE</scope>
    <source>
        <strain evidence="2">UCBG92.1500</strain>
        <tissue evidence="2">Leaf</tissue>
    </source>
</reference>
<feature type="region of interest" description="Disordered" evidence="1">
    <location>
        <begin position="197"/>
        <end position="222"/>
    </location>
</feature>
<dbReference type="Proteomes" id="UP001187471">
    <property type="component" value="Unassembled WGS sequence"/>
</dbReference>
<keyword evidence="3" id="KW-1185">Reference proteome</keyword>